<dbReference type="EMBL" id="SPHZ02000006">
    <property type="protein sequence ID" value="KAF0915143.1"/>
    <property type="molecule type" value="Genomic_DNA"/>
</dbReference>
<feature type="region of interest" description="Disordered" evidence="1">
    <location>
        <begin position="50"/>
        <end position="74"/>
    </location>
</feature>
<organism evidence="2 3">
    <name type="scientific">Oryza meyeriana var. granulata</name>
    <dbReference type="NCBI Taxonomy" id="110450"/>
    <lineage>
        <taxon>Eukaryota</taxon>
        <taxon>Viridiplantae</taxon>
        <taxon>Streptophyta</taxon>
        <taxon>Embryophyta</taxon>
        <taxon>Tracheophyta</taxon>
        <taxon>Spermatophyta</taxon>
        <taxon>Magnoliopsida</taxon>
        <taxon>Liliopsida</taxon>
        <taxon>Poales</taxon>
        <taxon>Poaceae</taxon>
        <taxon>BOP clade</taxon>
        <taxon>Oryzoideae</taxon>
        <taxon>Oryzeae</taxon>
        <taxon>Oryzinae</taxon>
        <taxon>Oryza</taxon>
        <taxon>Oryza meyeriana</taxon>
    </lineage>
</organism>
<proteinExistence type="predicted"/>
<name>A0A6G1DU04_9ORYZ</name>
<protein>
    <submittedName>
        <fullName evidence="2">Uncharacterized protein</fullName>
    </submittedName>
</protein>
<comment type="caution">
    <text evidence="2">The sequence shown here is derived from an EMBL/GenBank/DDBJ whole genome shotgun (WGS) entry which is preliminary data.</text>
</comment>
<sequence length="97" mass="10206">MSSPGYCGHRPRQVSVLLCPPPQSAAGCPNDFIAQSPTLSPVHRLSAAPHCSMSATTHRRVPTMPSSITIRGQPPRTIVMSPNILAVEPPSPTTTPA</sequence>
<gene>
    <name evidence="2" type="ORF">E2562_034061</name>
</gene>
<dbReference type="AlphaFoldDB" id="A0A6G1DU04"/>
<dbReference type="Proteomes" id="UP000479710">
    <property type="component" value="Unassembled WGS sequence"/>
</dbReference>
<evidence type="ECO:0000256" key="1">
    <source>
        <dbReference type="SAM" id="MobiDB-lite"/>
    </source>
</evidence>
<reference evidence="2 3" key="1">
    <citation type="submission" date="2019-11" db="EMBL/GenBank/DDBJ databases">
        <title>Whole genome sequence of Oryza granulata.</title>
        <authorList>
            <person name="Li W."/>
        </authorList>
    </citation>
    <scope>NUCLEOTIDE SEQUENCE [LARGE SCALE GENOMIC DNA]</scope>
    <source>
        <strain evidence="3">cv. Menghai</strain>
        <tissue evidence="2">Leaf</tissue>
    </source>
</reference>
<evidence type="ECO:0000313" key="2">
    <source>
        <dbReference type="EMBL" id="KAF0915143.1"/>
    </source>
</evidence>
<keyword evidence="3" id="KW-1185">Reference proteome</keyword>
<accession>A0A6G1DU04</accession>
<evidence type="ECO:0000313" key="3">
    <source>
        <dbReference type="Proteomes" id="UP000479710"/>
    </source>
</evidence>